<dbReference type="SUPFAM" id="SSF55874">
    <property type="entry name" value="ATPase domain of HSP90 chaperone/DNA topoisomerase II/histidine kinase"/>
    <property type="match status" value="1"/>
</dbReference>
<dbReference type="InterPro" id="IPR050267">
    <property type="entry name" value="Anti-sigma-factor_SerPK"/>
</dbReference>
<protein>
    <submittedName>
        <fullName evidence="3">ATP-binding protein</fullName>
    </submittedName>
</protein>
<dbReference type="InterPro" id="IPR003594">
    <property type="entry name" value="HATPase_dom"/>
</dbReference>
<dbReference type="Gene3D" id="3.30.565.10">
    <property type="entry name" value="Histidine kinase-like ATPase, C-terminal domain"/>
    <property type="match status" value="1"/>
</dbReference>
<dbReference type="AlphaFoldDB" id="A0A9X2VRJ0"/>
<dbReference type="PANTHER" id="PTHR35526:SF3">
    <property type="entry name" value="ANTI-SIGMA-F FACTOR RSBW"/>
    <property type="match status" value="1"/>
</dbReference>
<dbReference type="InterPro" id="IPR036513">
    <property type="entry name" value="STAS_dom_sf"/>
</dbReference>
<sequence>MITLGLTPEEGATVVEATGRLDLSSYAEFRDGLLKCAVTEPTAIIVHLLDGFEASGTAELSVFATVWMRVSEWPGVPVMVVADDLMRTTLTLSGIARFVPQYPTVRLALDAIGAPRTRRRHEVQLPFSSATPRLARGFVRDTCERWGVPEILDQAVLVVSELVENAVQHTGSAPSLRLELRPGQFAVAVHDEDPTMPKLRPLTPDQPGGRGLPLVQAVSKAWGASPSPRGGKVIWAVLPLTDGSPSSE</sequence>
<comment type="caution">
    <text evidence="3">The sequence shown here is derived from an EMBL/GenBank/DDBJ whole genome shotgun (WGS) entry which is preliminary data.</text>
</comment>
<dbReference type="SUPFAM" id="SSF52091">
    <property type="entry name" value="SpoIIaa-like"/>
    <property type="match status" value="1"/>
</dbReference>
<name>A0A9X2VRJ0_9PSEU</name>
<keyword evidence="4" id="KW-1185">Reference proteome</keyword>
<dbReference type="InterPro" id="IPR036890">
    <property type="entry name" value="HATPase_C_sf"/>
</dbReference>
<keyword evidence="1" id="KW-0723">Serine/threonine-protein kinase</keyword>
<dbReference type="PANTHER" id="PTHR35526">
    <property type="entry name" value="ANTI-SIGMA-F FACTOR RSBW-RELATED"/>
    <property type="match status" value="1"/>
</dbReference>
<keyword evidence="1" id="KW-0418">Kinase</keyword>
<gene>
    <name evidence="3" type="ORF">NZH93_31160</name>
</gene>
<evidence type="ECO:0000313" key="3">
    <source>
        <dbReference type="EMBL" id="MCS7481339.1"/>
    </source>
</evidence>
<accession>A0A9X2VRJ0</accession>
<evidence type="ECO:0000313" key="4">
    <source>
        <dbReference type="Proteomes" id="UP001141259"/>
    </source>
</evidence>
<dbReference type="Pfam" id="PF13581">
    <property type="entry name" value="HATPase_c_2"/>
    <property type="match status" value="1"/>
</dbReference>
<feature type="domain" description="Histidine kinase/HSP90-like ATPase" evidence="2">
    <location>
        <begin position="133"/>
        <end position="229"/>
    </location>
</feature>
<proteinExistence type="predicted"/>
<dbReference type="Gene3D" id="3.30.750.24">
    <property type="entry name" value="STAS domain"/>
    <property type="match status" value="1"/>
</dbReference>
<evidence type="ECO:0000259" key="2">
    <source>
        <dbReference type="Pfam" id="PF13581"/>
    </source>
</evidence>
<dbReference type="Proteomes" id="UP001141259">
    <property type="component" value="Unassembled WGS sequence"/>
</dbReference>
<dbReference type="CDD" id="cd16936">
    <property type="entry name" value="HATPase_RsbW-like"/>
    <property type="match status" value="1"/>
</dbReference>
<dbReference type="EMBL" id="JANYMP010000017">
    <property type="protein sequence ID" value="MCS7481339.1"/>
    <property type="molecule type" value="Genomic_DNA"/>
</dbReference>
<keyword evidence="3" id="KW-0547">Nucleotide-binding</keyword>
<evidence type="ECO:0000256" key="1">
    <source>
        <dbReference type="ARBA" id="ARBA00022527"/>
    </source>
</evidence>
<keyword evidence="3" id="KW-0067">ATP-binding</keyword>
<reference evidence="3" key="1">
    <citation type="submission" date="2022-08" db="EMBL/GenBank/DDBJ databases">
        <authorList>
            <person name="Tistechok S."/>
            <person name="Samborskyy M."/>
            <person name="Roman I."/>
        </authorList>
    </citation>
    <scope>NUCLEOTIDE SEQUENCE</scope>
    <source>
        <strain evidence="3">DSM 103496</strain>
    </source>
</reference>
<dbReference type="GO" id="GO:0005524">
    <property type="term" value="F:ATP binding"/>
    <property type="evidence" value="ECO:0007669"/>
    <property type="project" value="UniProtKB-KW"/>
</dbReference>
<organism evidence="3 4">
    <name type="scientific">Umezawaea endophytica</name>
    <dbReference type="NCBI Taxonomy" id="1654476"/>
    <lineage>
        <taxon>Bacteria</taxon>
        <taxon>Bacillati</taxon>
        <taxon>Actinomycetota</taxon>
        <taxon>Actinomycetes</taxon>
        <taxon>Pseudonocardiales</taxon>
        <taxon>Pseudonocardiaceae</taxon>
        <taxon>Umezawaea</taxon>
    </lineage>
</organism>
<dbReference type="GO" id="GO:0004674">
    <property type="term" value="F:protein serine/threonine kinase activity"/>
    <property type="evidence" value="ECO:0007669"/>
    <property type="project" value="UniProtKB-KW"/>
</dbReference>
<dbReference type="RefSeq" id="WP_259626826.1">
    <property type="nucleotide sequence ID" value="NZ_JANYMP010000017.1"/>
</dbReference>
<keyword evidence="1" id="KW-0808">Transferase</keyword>